<dbReference type="EMBL" id="BART01001065">
    <property type="protein sequence ID" value="GAG61524.1"/>
    <property type="molecule type" value="Genomic_DNA"/>
</dbReference>
<keyword evidence="1" id="KW-0472">Membrane</keyword>
<dbReference type="Pfam" id="PF07697">
    <property type="entry name" value="7TMR-HDED"/>
    <property type="match status" value="1"/>
</dbReference>
<keyword evidence="1" id="KW-1133">Transmembrane helix</keyword>
<feature type="domain" description="HD" evidence="2">
    <location>
        <begin position="358"/>
        <end position="506"/>
    </location>
</feature>
<comment type="caution">
    <text evidence="3">The sequence shown here is derived from an EMBL/GenBank/DDBJ whole genome shotgun (WGS) entry which is preliminary data.</text>
</comment>
<organism evidence="3">
    <name type="scientific">marine sediment metagenome</name>
    <dbReference type="NCBI Taxonomy" id="412755"/>
    <lineage>
        <taxon>unclassified sequences</taxon>
        <taxon>metagenomes</taxon>
        <taxon>ecological metagenomes</taxon>
    </lineage>
</organism>
<dbReference type="InterPro" id="IPR052722">
    <property type="entry name" value="PgpH_phosphodiesterase"/>
</dbReference>
<dbReference type="PANTHER" id="PTHR36442:SF1">
    <property type="entry name" value="CYCLIC-DI-AMP PHOSPHODIESTERASE PGPH"/>
    <property type="match status" value="1"/>
</dbReference>
<dbReference type="InterPro" id="IPR006674">
    <property type="entry name" value="HD_domain"/>
</dbReference>
<protein>
    <recommendedName>
        <fullName evidence="2">HD domain-containing protein</fullName>
    </recommendedName>
</protein>
<evidence type="ECO:0000313" key="3">
    <source>
        <dbReference type="EMBL" id="GAG61524.1"/>
    </source>
</evidence>
<dbReference type="PANTHER" id="PTHR36442">
    <property type="entry name" value="CYCLIC-DI-AMP PHOSPHODIESTERASE PGPH"/>
    <property type="match status" value="1"/>
</dbReference>
<feature type="transmembrane region" description="Helical" evidence="1">
    <location>
        <begin position="207"/>
        <end position="240"/>
    </location>
</feature>
<dbReference type="Pfam" id="PF07698">
    <property type="entry name" value="7TM-7TMR_HD"/>
    <property type="match status" value="1"/>
</dbReference>
<dbReference type="InterPro" id="IPR003607">
    <property type="entry name" value="HD/PDEase_dom"/>
</dbReference>
<feature type="transmembrane region" description="Helical" evidence="1">
    <location>
        <begin position="246"/>
        <end position="263"/>
    </location>
</feature>
<dbReference type="InterPro" id="IPR006675">
    <property type="entry name" value="HDIG_dom"/>
</dbReference>
<dbReference type="InterPro" id="IPR011624">
    <property type="entry name" value="Metal-dep_PHydrolase_7TM_extra"/>
</dbReference>
<evidence type="ECO:0000259" key="2">
    <source>
        <dbReference type="PROSITE" id="PS51831"/>
    </source>
</evidence>
<dbReference type="AlphaFoldDB" id="X0YXD4"/>
<dbReference type="NCBIfam" id="TIGR00277">
    <property type="entry name" value="HDIG"/>
    <property type="match status" value="1"/>
</dbReference>
<dbReference type="SUPFAM" id="SSF109604">
    <property type="entry name" value="HD-domain/PDEase-like"/>
    <property type="match status" value="1"/>
</dbReference>
<accession>X0YXD4</accession>
<gene>
    <name evidence="3" type="ORF">S01H4_04088</name>
</gene>
<sequence>NLLGNQYSGSIISMALNLSVDDLNLLLTKTQDIAREIMKEEIKPTEVDFARSEASRLVEADKDIKPENIPVITNVLEKNILPTAAFNPAATEEARKEARLNTSPHMVTIIEGQTIVFEGEIVNDTDIFILTKLGLLQTGFNWKRLLYIFFISSVILILFGFHIYKFNLNIFNNTKKIVITALLVIIFTALTKVLTILSSIHLNFWNYLFPIIAASLICTILFNAPMAIMLTVCLGIFAGIATDFDFSLAIVYILGGVFSTYMVSKVSQRSAVMKAGFISSLVLAFLFLTINLIGGEIKTIALYTVLGVVNGIICAIIAIGFLPFIESTFNIVTAMGLLELSNTDQPLLKKLLISAPGTYNHSILVGHLAESAAKSIGADSLLVKVAALYHDLGKMKRPEYFYENQKDIENIHDRLNPSMSRHIISNHIKDGLEMAVKNKIPRKVLNIISQHHGNSIITYFYEKQKDRETVTNSSPNGLKEHFRYPARRPQSKEAAILMLADSTEAAVRSIDKMTPKKIEQMISDIFEDRLKDGQLNESDMTIKEVNTVKGTLVDGLISIFHPVLKYWTAQLPDK</sequence>
<dbReference type="Pfam" id="PF01966">
    <property type="entry name" value="HD"/>
    <property type="match status" value="1"/>
</dbReference>
<feature type="transmembrane region" description="Helical" evidence="1">
    <location>
        <begin position="145"/>
        <end position="164"/>
    </location>
</feature>
<feature type="transmembrane region" description="Helical" evidence="1">
    <location>
        <begin position="300"/>
        <end position="325"/>
    </location>
</feature>
<dbReference type="InterPro" id="IPR011621">
    <property type="entry name" value="Metal-dep_PHydrolase_7TM_intra"/>
</dbReference>
<dbReference type="CDD" id="cd00077">
    <property type="entry name" value="HDc"/>
    <property type="match status" value="1"/>
</dbReference>
<dbReference type="SMART" id="SM00471">
    <property type="entry name" value="HDc"/>
    <property type="match status" value="1"/>
</dbReference>
<evidence type="ECO:0000256" key="1">
    <source>
        <dbReference type="SAM" id="Phobius"/>
    </source>
</evidence>
<reference evidence="3" key="1">
    <citation type="journal article" date="2014" name="Front. Microbiol.">
        <title>High frequency of phylogenetically diverse reductive dehalogenase-homologous genes in deep subseafloor sedimentary metagenomes.</title>
        <authorList>
            <person name="Kawai M."/>
            <person name="Futagami T."/>
            <person name="Toyoda A."/>
            <person name="Takaki Y."/>
            <person name="Nishi S."/>
            <person name="Hori S."/>
            <person name="Arai W."/>
            <person name="Tsubouchi T."/>
            <person name="Morono Y."/>
            <person name="Uchiyama I."/>
            <person name="Ito T."/>
            <person name="Fujiyama A."/>
            <person name="Inagaki F."/>
            <person name="Takami H."/>
        </authorList>
    </citation>
    <scope>NUCLEOTIDE SEQUENCE</scope>
    <source>
        <strain evidence="3">Expedition CK06-06</strain>
    </source>
</reference>
<keyword evidence="1" id="KW-0812">Transmembrane</keyword>
<name>X0YXD4_9ZZZZ</name>
<feature type="transmembrane region" description="Helical" evidence="1">
    <location>
        <begin position="275"/>
        <end position="294"/>
    </location>
</feature>
<dbReference type="Gene3D" id="1.10.3210.10">
    <property type="entry name" value="Hypothetical protein af1432"/>
    <property type="match status" value="1"/>
</dbReference>
<feature type="transmembrane region" description="Helical" evidence="1">
    <location>
        <begin position="176"/>
        <end position="195"/>
    </location>
</feature>
<dbReference type="PROSITE" id="PS51831">
    <property type="entry name" value="HD"/>
    <property type="match status" value="1"/>
</dbReference>
<proteinExistence type="predicted"/>
<feature type="non-terminal residue" evidence="3">
    <location>
        <position position="1"/>
    </location>
</feature>